<dbReference type="HAMAP" id="MF_00013">
    <property type="entry name" value="LipB"/>
    <property type="match status" value="1"/>
</dbReference>
<feature type="domain" description="BPL/LPL catalytic" evidence="6">
    <location>
        <begin position="86"/>
        <end position="267"/>
    </location>
</feature>
<evidence type="ECO:0000259" key="6">
    <source>
        <dbReference type="PROSITE" id="PS51733"/>
    </source>
</evidence>
<dbReference type="NCBIfam" id="TIGR00214">
    <property type="entry name" value="lipB"/>
    <property type="match status" value="1"/>
</dbReference>
<dbReference type="Pfam" id="PF21948">
    <property type="entry name" value="LplA-B_cat"/>
    <property type="match status" value="1"/>
</dbReference>
<sequence length="273" mass="29501">MDHSIPHRDAAADATALRHWAERTASGGFASLHLQSGLRADPQMLERAMARAPQALPGEIRLRQLGLQAYVPTWDAMRAFTATRLTTTPDEIWLVEHLPVYTLGQAGQAQHVLDAHGIDVVQTDRGGQVTYHGPGQAVVYVLMDLRRRHWMVRETVHRLEEAVIRTLARLGVVGVRRPGAPGIYLGAPHPRAGAKISALGLKVRNGCTYHGVAINVDMDLTPFAGINPCGFSGLDVVDLAQLGVHTRADAVGMCFATELAMLADTTPNTPPQA</sequence>
<keyword evidence="5" id="KW-0012">Acyltransferase</keyword>
<reference evidence="7" key="1">
    <citation type="submission" date="2009-10" db="EMBL/GenBank/DDBJ databases">
        <title>Diversity of trophic interactions inside an arsenic-rich microbial ecosystem.</title>
        <authorList>
            <person name="Bertin P.N."/>
            <person name="Heinrich-Salmeron A."/>
            <person name="Pelletier E."/>
            <person name="Goulhen-Chollet F."/>
            <person name="Arsene-Ploetze F."/>
            <person name="Gallien S."/>
            <person name="Calteau A."/>
            <person name="Vallenet D."/>
            <person name="Casiot C."/>
            <person name="Chane-Woon-Ming B."/>
            <person name="Giloteaux L."/>
            <person name="Barakat M."/>
            <person name="Bonnefoy V."/>
            <person name="Bruneel O."/>
            <person name="Chandler M."/>
            <person name="Cleiss J."/>
            <person name="Duran R."/>
            <person name="Elbaz-Poulichet F."/>
            <person name="Fonknechten N."/>
            <person name="Lauga B."/>
            <person name="Mornico D."/>
            <person name="Ortet P."/>
            <person name="Schaeffer C."/>
            <person name="Siguier P."/>
            <person name="Alexander Thil Smith A."/>
            <person name="Van Dorsselaer A."/>
            <person name="Weissenbach J."/>
            <person name="Medigue C."/>
            <person name="Le Paslier D."/>
        </authorList>
    </citation>
    <scope>NUCLEOTIDE SEQUENCE</scope>
</reference>
<evidence type="ECO:0000256" key="1">
    <source>
        <dbReference type="ARBA" id="ARBA00004821"/>
    </source>
</evidence>
<evidence type="ECO:0000313" key="7">
    <source>
        <dbReference type="EMBL" id="CBH98642.1"/>
    </source>
</evidence>
<comment type="caution">
    <text evidence="7">The sequence shown here is derived from an EMBL/GenBank/DDBJ whole genome shotgun (WGS) entry which is preliminary data.</text>
</comment>
<dbReference type="InterPro" id="IPR000544">
    <property type="entry name" value="Octanoyltransferase"/>
</dbReference>
<evidence type="ECO:0000256" key="3">
    <source>
        <dbReference type="ARBA" id="ARBA00022490"/>
    </source>
</evidence>
<dbReference type="CDD" id="cd16444">
    <property type="entry name" value="LipB"/>
    <property type="match status" value="1"/>
</dbReference>
<evidence type="ECO:0000256" key="4">
    <source>
        <dbReference type="ARBA" id="ARBA00022679"/>
    </source>
</evidence>
<dbReference type="AlphaFoldDB" id="E6PUN5"/>
<dbReference type="PROSITE" id="PS51733">
    <property type="entry name" value="BPL_LPL_CATALYTIC"/>
    <property type="match status" value="1"/>
</dbReference>
<keyword evidence="4" id="KW-0808">Transferase</keyword>
<dbReference type="GO" id="GO:0016874">
    <property type="term" value="F:ligase activity"/>
    <property type="evidence" value="ECO:0007669"/>
    <property type="project" value="UniProtKB-KW"/>
</dbReference>
<dbReference type="EMBL" id="CABM01000059">
    <property type="protein sequence ID" value="CBH98642.1"/>
    <property type="molecule type" value="Genomic_DNA"/>
</dbReference>
<gene>
    <name evidence="7" type="ORF">CARN2_4124</name>
</gene>
<dbReference type="Gene3D" id="3.30.930.10">
    <property type="entry name" value="Bira Bifunctional Protein, Domain 2"/>
    <property type="match status" value="1"/>
</dbReference>
<protein>
    <recommendedName>
        <fullName evidence="2">lipoyl(octanoyl) transferase</fullName>
        <ecNumber evidence="2">2.3.1.181</ecNumber>
    </recommendedName>
</protein>
<dbReference type="GO" id="GO:0033819">
    <property type="term" value="F:lipoyl(octanoyl) transferase activity"/>
    <property type="evidence" value="ECO:0007669"/>
    <property type="project" value="UniProtKB-EC"/>
</dbReference>
<dbReference type="PANTHER" id="PTHR10993">
    <property type="entry name" value="OCTANOYLTRANSFERASE"/>
    <property type="match status" value="1"/>
</dbReference>
<dbReference type="UniPathway" id="UPA00538">
    <property type="reaction ID" value="UER00592"/>
</dbReference>
<name>E6PUN5_9ZZZZ</name>
<dbReference type="SUPFAM" id="SSF55681">
    <property type="entry name" value="Class II aaRS and biotin synthetases"/>
    <property type="match status" value="1"/>
</dbReference>
<dbReference type="FunFam" id="3.30.930.10:FF:000020">
    <property type="entry name" value="Octanoyltransferase"/>
    <property type="match status" value="1"/>
</dbReference>
<dbReference type="NCBIfam" id="NF010923">
    <property type="entry name" value="PRK14343.1"/>
    <property type="match status" value="1"/>
</dbReference>
<dbReference type="PANTHER" id="PTHR10993:SF7">
    <property type="entry name" value="LIPOYLTRANSFERASE 2, MITOCHONDRIAL-RELATED"/>
    <property type="match status" value="1"/>
</dbReference>
<comment type="pathway">
    <text evidence="1">Protein modification; protein lipoylation via endogenous pathway; protein N(6)-(lipoyl)lysine from octanoyl-[acyl-carrier-protein]: step 1/2.</text>
</comment>
<dbReference type="PROSITE" id="PS01313">
    <property type="entry name" value="LIPB"/>
    <property type="match status" value="1"/>
</dbReference>
<accession>E6PUN5</accession>
<dbReference type="InterPro" id="IPR020605">
    <property type="entry name" value="Octanoyltransferase_CS"/>
</dbReference>
<dbReference type="EC" id="2.3.1.181" evidence="2"/>
<dbReference type="InterPro" id="IPR045864">
    <property type="entry name" value="aa-tRNA-synth_II/BPL/LPL"/>
</dbReference>
<organism evidence="7">
    <name type="scientific">mine drainage metagenome</name>
    <dbReference type="NCBI Taxonomy" id="410659"/>
    <lineage>
        <taxon>unclassified sequences</taxon>
        <taxon>metagenomes</taxon>
        <taxon>ecological metagenomes</taxon>
    </lineage>
</organism>
<evidence type="ECO:0000256" key="5">
    <source>
        <dbReference type="ARBA" id="ARBA00023315"/>
    </source>
</evidence>
<proteinExistence type="inferred from homology"/>
<keyword evidence="3" id="KW-0963">Cytoplasm</keyword>
<keyword evidence="7" id="KW-0436">Ligase</keyword>
<dbReference type="InterPro" id="IPR004143">
    <property type="entry name" value="BPL_LPL_catalytic"/>
</dbReference>
<dbReference type="NCBIfam" id="NF010922">
    <property type="entry name" value="PRK14342.1"/>
    <property type="match status" value="1"/>
</dbReference>
<evidence type="ECO:0000256" key="2">
    <source>
        <dbReference type="ARBA" id="ARBA00012334"/>
    </source>
</evidence>
<dbReference type="GO" id="GO:0009249">
    <property type="term" value="P:protein lipoylation"/>
    <property type="evidence" value="ECO:0007669"/>
    <property type="project" value="InterPro"/>
</dbReference>